<name>A0ABX5QEU8_9MICO</name>
<protein>
    <submittedName>
        <fullName evidence="2">Uncharacterized protein</fullName>
    </submittedName>
</protein>
<reference evidence="2 3" key="1">
    <citation type="submission" date="2019-01" db="EMBL/GenBank/DDBJ databases">
        <title>Leucobacter muris sp. nov. isolated from the nose of a laboratory mouse.</title>
        <authorList>
            <person name="Benga L."/>
            <person name="Sproeer C."/>
            <person name="Schumann P."/>
            <person name="Verbarg S."/>
            <person name="Bunk B."/>
            <person name="Engelhardt E."/>
            <person name="Benten P.M."/>
            <person name="Sager M."/>
        </authorList>
    </citation>
    <scope>NUCLEOTIDE SEQUENCE [LARGE SCALE GENOMIC DNA]</scope>
    <source>
        <strain evidence="2 3">DSM 101948</strain>
    </source>
</reference>
<sequence length="180" mass="19579">MSSTASDLIRAVREPGPADPPERAGHYSALATLLAYELERVIGREAARARDSAHPEYVPEAVTDAAFASQAEWWKPGDEPVQGVLVPQLIEQVTEAAYKATTAEHDCSGLASIAEIESLRRALALQQDRADFWERRAKPAADAESLVAEWRALDRECTGDGRPWPVGDRMADALSAQIGE</sequence>
<organism evidence="2 3">
    <name type="scientific">Leucobacter muris</name>
    <dbReference type="NCBI Taxonomy" id="1935379"/>
    <lineage>
        <taxon>Bacteria</taxon>
        <taxon>Bacillati</taxon>
        <taxon>Actinomycetota</taxon>
        <taxon>Actinomycetes</taxon>
        <taxon>Micrococcales</taxon>
        <taxon>Microbacteriaceae</taxon>
        <taxon>Leucobacter</taxon>
    </lineage>
</organism>
<evidence type="ECO:0000313" key="2">
    <source>
        <dbReference type="EMBL" id="QAB17505.1"/>
    </source>
</evidence>
<accession>A0ABX5QEU8</accession>
<evidence type="ECO:0000256" key="1">
    <source>
        <dbReference type="SAM" id="MobiDB-lite"/>
    </source>
</evidence>
<dbReference type="EMBL" id="CP035037">
    <property type="protein sequence ID" value="QAB17505.1"/>
    <property type="molecule type" value="Genomic_DNA"/>
</dbReference>
<gene>
    <name evidence="2" type="ORF">Leucomu_05830</name>
</gene>
<evidence type="ECO:0000313" key="3">
    <source>
        <dbReference type="Proteomes" id="UP000285768"/>
    </source>
</evidence>
<dbReference type="RefSeq" id="WP_128386633.1">
    <property type="nucleotide sequence ID" value="NZ_CP035037.1"/>
</dbReference>
<feature type="region of interest" description="Disordered" evidence="1">
    <location>
        <begin position="1"/>
        <end position="24"/>
    </location>
</feature>
<proteinExistence type="predicted"/>
<keyword evidence="3" id="KW-1185">Reference proteome</keyword>
<dbReference type="Proteomes" id="UP000285768">
    <property type="component" value="Chromosome"/>
</dbReference>